<dbReference type="InterPro" id="IPR023214">
    <property type="entry name" value="HAD_sf"/>
</dbReference>
<dbReference type="RefSeq" id="WP_066714466.1">
    <property type="nucleotide sequence ID" value="NZ_JARFNM010000001.1"/>
</dbReference>
<sequence length="269" mass="29995">MVKYDLVACDIDGTLLGREEKLTDIHQQLKCFIKENKIPFTLVSGRSWPGLQKLIDFFEPELPVIGNNGGTAYYKGNVIWTYAFNAKPLWPAICEAAKRNMAIVYTVGMNEYAYLRNDYLQNQIEKFGRYDKVWTANETEWSNLSLDKIMIIDPAKPGHIDAVLAAIPADFKPELNVIRYNDRSADITAAKADKARGLKDLKTYLHAKKTIACGDDLNDIAFLQAADLGIAVANAHKELCAVADIVTEKAGAEGVLDCLRHIFKPNILS</sequence>
<dbReference type="PANTHER" id="PTHR10000:SF8">
    <property type="entry name" value="HAD SUPERFAMILY HYDROLASE-LIKE, TYPE 3"/>
    <property type="match status" value="1"/>
</dbReference>
<dbReference type="SFLD" id="SFLDS00003">
    <property type="entry name" value="Haloacid_Dehalogenase"/>
    <property type="match status" value="1"/>
</dbReference>
<dbReference type="InterPro" id="IPR036412">
    <property type="entry name" value="HAD-like_sf"/>
</dbReference>
<dbReference type="NCBIfam" id="TIGR01484">
    <property type="entry name" value="HAD-SF-IIB"/>
    <property type="match status" value="1"/>
</dbReference>
<keyword evidence="2" id="KW-1185">Reference proteome</keyword>
<dbReference type="GO" id="GO:0005829">
    <property type="term" value="C:cytosol"/>
    <property type="evidence" value="ECO:0007669"/>
    <property type="project" value="TreeGrafter"/>
</dbReference>
<name>A0A133YAP0_9FIRM</name>
<dbReference type="SFLD" id="SFLDG01140">
    <property type="entry name" value="C2.B:_Phosphomannomutase_and_P"/>
    <property type="match status" value="1"/>
</dbReference>
<dbReference type="Proteomes" id="UP000070080">
    <property type="component" value="Unassembled WGS sequence"/>
</dbReference>
<accession>A0A133YAP0</accession>
<organism evidence="1 2">
    <name type="scientific">Amygdalobacter nucleatus</name>
    <dbReference type="NCBI Taxonomy" id="3029274"/>
    <lineage>
        <taxon>Bacteria</taxon>
        <taxon>Bacillati</taxon>
        <taxon>Bacillota</taxon>
        <taxon>Clostridia</taxon>
        <taxon>Eubacteriales</taxon>
        <taxon>Oscillospiraceae</taxon>
        <taxon>Amygdalobacter</taxon>
    </lineage>
</organism>
<dbReference type="GO" id="GO:0016791">
    <property type="term" value="F:phosphatase activity"/>
    <property type="evidence" value="ECO:0007669"/>
    <property type="project" value="UniProtKB-ARBA"/>
</dbReference>
<dbReference type="GO" id="GO:0000287">
    <property type="term" value="F:magnesium ion binding"/>
    <property type="evidence" value="ECO:0007669"/>
    <property type="project" value="TreeGrafter"/>
</dbReference>
<gene>
    <name evidence="1" type="ORF">HMPREF1872_01037</name>
</gene>
<evidence type="ECO:0000313" key="2">
    <source>
        <dbReference type="Proteomes" id="UP000070080"/>
    </source>
</evidence>
<dbReference type="STRING" id="1497955.HMPREF1872_01037"/>
<dbReference type="AlphaFoldDB" id="A0A133YAP0"/>
<dbReference type="Pfam" id="PF08282">
    <property type="entry name" value="Hydrolase_3"/>
    <property type="match status" value="1"/>
</dbReference>
<evidence type="ECO:0000313" key="1">
    <source>
        <dbReference type="EMBL" id="KXB40225.1"/>
    </source>
</evidence>
<proteinExistence type="predicted"/>
<dbReference type="PANTHER" id="PTHR10000">
    <property type="entry name" value="PHOSPHOSERINE PHOSPHATASE"/>
    <property type="match status" value="1"/>
</dbReference>
<keyword evidence="1" id="KW-0378">Hydrolase</keyword>
<dbReference type="InterPro" id="IPR006379">
    <property type="entry name" value="HAD-SF_hydro_IIB"/>
</dbReference>
<dbReference type="EMBL" id="LSCV01000031">
    <property type="protein sequence ID" value="KXB40225.1"/>
    <property type="molecule type" value="Genomic_DNA"/>
</dbReference>
<dbReference type="SUPFAM" id="SSF56784">
    <property type="entry name" value="HAD-like"/>
    <property type="match status" value="1"/>
</dbReference>
<dbReference type="OrthoDB" id="306707at2"/>
<comment type="caution">
    <text evidence="1">The sequence shown here is derived from an EMBL/GenBank/DDBJ whole genome shotgun (WGS) entry which is preliminary data.</text>
</comment>
<dbReference type="Gene3D" id="3.40.50.1000">
    <property type="entry name" value="HAD superfamily/HAD-like"/>
    <property type="match status" value="1"/>
</dbReference>
<protein>
    <submittedName>
        <fullName evidence="1">HAD hydrolase, family IIB</fullName>
    </submittedName>
</protein>
<dbReference type="Gene3D" id="3.30.1240.10">
    <property type="match status" value="1"/>
</dbReference>
<reference evidence="2" key="1">
    <citation type="submission" date="2016-01" db="EMBL/GenBank/DDBJ databases">
        <authorList>
            <person name="Mitreva M."/>
            <person name="Pepin K.H."/>
            <person name="Mihindukulasuriya K.A."/>
            <person name="Fulton R."/>
            <person name="Fronick C."/>
            <person name="O'Laughlin M."/>
            <person name="Miner T."/>
            <person name="Herter B."/>
            <person name="Rosa B.A."/>
            <person name="Cordes M."/>
            <person name="Tomlinson C."/>
            <person name="Wollam A."/>
            <person name="Palsikar V.B."/>
            <person name="Mardis E.R."/>
            <person name="Wilson R.K."/>
        </authorList>
    </citation>
    <scope>NUCLEOTIDE SEQUENCE [LARGE SCALE GENOMIC DNA]</scope>
    <source>
        <strain evidence="2">KA00274</strain>
    </source>
</reference>